<dbReference type="InterPro" id="IPR002052">
    <property type="entry name" value="DNA_methylase_N6_adenine_CS"/>
</dbReference>
<dbReference type="PIRSF" id="PIRSF015855">
    <property type="entry name" value="TypeIII_Mtase_mKpnI"/>
    <property type="match status" value="1"/>
</dbReference>
<proteinExistence type="inferred from homology"/>
<comment type="similarity">
    <text evidence="1">Belongs to the N(4)/N(6)-methyltransferase family.</text>
</comment>
<organism evidence="8 9">
    <name type="scientific">Thermomonas carbonis</name>
    <dbReference type="NCBI Taxonomy" id="1463158"/>
    <lineage>
        <taxon>Bacteria</taxon>
        <taxon>Pseudomonadati</taxon>
        <taxon>Pseudomonadota</taxon>
        <taxon>Gammaproteobacteria</taxon>
        <taxon>Lysobacterales</taxon>
        <taxon>Lysobacteraceae</taxon>
        <taxon>Thermomonas</taxon>
    </lineage>
</organism>
<evidence type="ECO:0000256" key="4">
    <source>
        <dbReference type="ARBA" id="ARBA00022679"/>
    </source>
</evidence>
<dbReference type="AlphaFoldDB" id="A0A7G9STP4"/>
<keyword evidence="4 8" id="KW-0808">Transferase</keyword>
<dbReference type="Pfam" id="PF01555">
    <property type="entry name" value="N6_N4_Mtase"/>
    <property type="match status" value="1"/>
</dbReference>
<keyword evidence="5" id="KW-0949">S-adenosyl-L-methionine</keyword>
<dbReference type="GO" id="GO:0009007">
    <property type="term" value="F:site-specific DNA-methyltransferase (adenine-specific) activity"/>
    <property type="evidence" value="ECO:0007669"/>
    <property type="project" value="UniProtKB-EC"/>
</dbReference>
<keyword evidence="9" id="KW-1185">Reference proteome</keyword>
<evidence type="ECO:0000256" key="2">
    <source>
        <dbReference type="ARBA" id="ARBA00011900"/>
    </source>
</evidence>
<dbReference type="Proteomes" id="UP000515804">
    <property type="component" value="Chromosome"/>
</dbReference>
<dbReference type="EC" id="2.1.1.72" evidence="2"/>
<evidence type="ECO:0000256" key="1">
    <source>
        <dbReference type="ARBA" id="ARBA00006594"/>
    </source>
</evidence>
<evidence type="ECO:0000313" key="9">
    <source>
        <dbReference type="Proteomes" id="UP000515804"/>
    </source>
</evidence>
<dbReference type="GO" id="GO:0008170">
    <property type="term" value="F:N-methyltransferase activity"/>
    <property type="evidence" value="ECO:0007669"/>
    <property type="project" value="InterPro"/>
</dbReference>
<evidence type="ECO:0000313" key="8">
    <source>
        <dbReference type="EMBL" id="QNN71219.1"/>
    </source>
</evidence>
<dbReference type="SUPFAM" id="SSF53335">
    <property type="entry name" value="S-adenosyl-L-methionine-dependent methyltransferases"/>
    <property type="match status" value="1"/>
</dbReference>
<evidence type="ECO:0000256" key="6">
    <source>
        <dbReference type="ARBA" id="ARBA00047942"/>
    </source>
</evidence>
<dbReference type="InterPro" id="IPR002295">
    <property type="entry name" value="N4/N6-MTase_EcoPI_Mod-like"/>
</dbReference>
<dbReference type="PRINTS" id="PR00506">
    <property type="entry name" value="D21N6MTFRASE"/>
</dbReference>
<evidence type="ECO:0000256" key="5">
    <source>
        <dbReference type="ARBA" id="ARBA00022691"/>
    </source>
</evidence>
<dbReference type="KEGG" id="tcn:H9L16_06600"/>
<dbReference type="PROSITE" id="PS00092">
    <property type="entry name" value="N6_MTASE"/>
    <property type="match status" value="1"/>
</dbReference>
<dbReference type="RefSeq" id="WP_187553734.1">
    <property type="nucleotide sequence ID" value="NZ_BMZL01000002.1"/>
</dbReference>
<accession>A0A7G9STP4</accession>
<keyword evidence="3 8" id="KW-0489">Methyltransferase</keyword>
<name>A0A7G9STP4_9GAMM</name>
<dbReference type="Gene3D" id="3.40.50.150">
    <property type="entry name" value="Vaccinia Virus protein VP39"/>
    <property type="match status" value="1"/>
</dbReference>
<evidence type="ECO:0000256" key="3">
    <source>
        <dbReference type="ARBA" id="ARBA00022603"/>
    </source>
</evidence>
<comment type="catalytic activity">
    <reaction evidence="6">
        <text>a 2'-deoxyadenosine in DNA + S-adenosyl-L-methionine = an N(6)-methyl-2'-deoxyadenosine in DNA + S-adenosyl-L-homocysteine + H(+)</text>
        <dbReference type="Rhea" id="RHEA:15197"/>
        <dbReference type="Rhea" id="RHEA-COMP:12418"/>
        <dbReference type="Rhea" id="RHEA-COMP:12419"/>
        <dbReference type="ChEBI" id="CHEBI:15378"/>
        <dbReference type="ChEBI" id="CHEBI:57856"/>
        <dbReference type="ChEBI" id="CHEBI:59789"/>
        <dbReference type="ChEBI" id="CHEBI:90615"/>
        <dbReference type="ChEBI" id="CHEBI:90616"/>
        <dbReference type="EC" id="2.1.1.72"/>
    </reaction>
</comment>
<dbReference type="GO" id="GO:0032259">
    <property type="term" value="P:methylation"/>
    <property type="evidence" value="ECO:0007669"/>
    <property type="project" value="UniProtKB-KW"/>
</dbReference>
<reference evidence="8 9" key="1">
    <citation type="submission" date="2020-08" db="EMBL/GenBank/DDBJ databases">
        <title>Genome sequence of Thermomonas carbonis KCTC 42013T.</title>
        <authorList>
            <person name="Hyun D.-W."/>
            <person name="Bae J.-W."/>
        </authorList>
    </citation>
    <scope>NUCLEOTIDE SEQUENCE [LARGE SCALE GENOMIC DNA]</scope>
    <source>
        <strain evidence="8 9">KCTC 42013</strain>
    </source>
</reference>
<protein>
    <recommendedName>
        <fullName evidence="2">site-specific DNA-methyltransferase (adenine-specific)</fullName>
        <ecNumber evidence="2">2.1.1.72</ecNumber>
    </recommendedName>
</protein>
<dbReference type="REBASE" id="443285">
    <property type="entry name" value="M.Tca42013ORF6600P"/>
</dbReference>
<gene>
    <name evidence="8" type="ORF">H9L16_06600</name>
</gene>
<dbReference type="EMBL" id="CP060719">
    <property type="protein sequence ID" value="QNN71219.1"/>
    <property type="molecule type" value="Genomic_DNA"/>
</dbReference>
<dbReference type="InterPro" id="IPR002941">
    <property type="entry name" value="DNA_methylase_N4/N6"/>
</dbReference>
<evidence type="ECO:0000259" key="7">
    <source>
        <dbReference type="Pfam" id="PF01555"/>
    </source>
</evidence>
<dbReference type="GO" id="GO:0003677">
    <property type="term" value="F:DNA binding"/>
    <property type="evidence" value="ECO:0007669"/>
    <property type="project" value="InterPro"/>
</dbReference>
<sequence length="574" mass="64275">MPSLNWIGKSAVVKHHKDVPYRLLEPVPQLSCGDPDSGNLIVQGDNLHALKALLPRYAGQVKCIYIDPPYNTGNEGWVYNDNVNSPEIRRWLGEVVGKEGETLDRHDRWLCMMYPRLVLLKQFLRHDGAIFVSIDDNEVGNLQALMREVFGGANEVATIVWEKGKKGDSKLVSVTHEYIVAFARNKALLKEKKVRWRRKKPGVDAVLEHYESLCKKHGDGHTTIRKEMMAWYRALPKGDPRKGHKHYNWSDNRGLYFAADFAGPDDGRENRPRYPISHPVTQLPCAMPSTGWRWEEDTTKAALAEDPPRIHFGKDHTTIPNRKSYLFEIDEEPMMSVFYKDGRAATLEVEAILGAGAFPFPKDSEVIADLLGMVVEPGDFVLDSFGGSGTTAHAVLRLNQDFEEPVHHILVELNDDVARNKTRERVRKAIEGYTPLAGKKRVHVAGLGGGFQFCKLSKEPLFTADGQIRDDVTFAQLAEFVWFSETGTGYKSTGKKSAKLGVHQGRAIYLLYNGILDDLAIDSGNVLTGVVLDKLPKHDGPRVIYAAACRLGTPRLNREGIVFKQTPYALDVSP</sequence>
<dbReference type="InterPro" id="IPR029063">
    <property type="entry name" value="SAM-dependent_MTases_sf"/>
</dbReference>
<feature type="domain" description="DNA methylase N-4/N-6" evidence="7">
    <location>
        <begin position="61"/>
        <end position="402"/>
    </location>
</feature>